<keyword evidence="5 6" id="KW-0157">Chromophore</keyword>
<dbReference type="Gene3D" id="1.10.579.10">
    <property type="entry name" value="DNA Cyclobutane Dipyrimidine Photolyase, subunit A, domain 3"/>
    <property type="match status" value="1"/>
</dbReference>
<evidence type="ECO:0000256" key="5">
    <source>
        <dbReference type="ARBA" id="ARBA00022991"/>
    </source>
</evidence>
<dbReference type="InterPro" id="IPR018394">
    <property type="entry name" value="DNA_photolyase_1_CS_C"/>
</dbReference>
<dbReference type="InterPro" id="IPR036155">
    <property type="entry name" value="Crypto/Photolyase_N_sf"/>
</dbReference>
<dbReference type="InterPro" id="IPR006050">
    <property type="entry name" value="DNA_photolyase_N"/>
</dbReference>
<dbReference type="Gene3D" id="1.25.40.80">
    <property type="match status" value="1"/>
</dbReference>
<dbReference type="InterPro" id="IPR036134">
    <property type="entry name" value="Crypto/Photolyase_FAD-like_sf"/>
</dbReference>
<keyword evidence="4 6" id="KW-0274">FAD</keyword>
<evidence type="ECO:0000313" key="9">
    <source>
        <dbReference type="Proteomes" id="UP001501496"/>
    </source>
</evidence>
<keyword evidence="3 6" id="KW-0285">Flavoprotein</keyword>
<comment type="cofactor">
    <cofactor evidence="1">
        <name>(6R)-5,10-methylene-5,6,7,8-tetrahydrofolate</name>
        <dbReference type="ChEBI" id="CHEBI:15636"/>
    </cofactor>
</comment>
<evidence type="ECO:0000256" key="2">
    <source>
        <dbReference type="ARBA" id="ARBA00001974"/>
    </source>
</evidence>
<sequence length="490" mass="57800">MKKTPLNIVWIKRDIRSQDHEPFFKAEKDAIPYLIIYLFEPSLIKYPDTSTRHLQFIYHSITALNNTLAPFNRKVDVFYAEAIEVFKYLQENFEIKTLFSYQESGTKTTWQRDKQVKLFCKKQTITWLELQRDGILRGIKNREAWNKKWHTTMHTPVIKNKYSVSKQAELKHDFLIPKKLEEKLQLYPKQYQPAGEKNAWHYLKSFANNRGFNYQKHISKPTESRISCSRLSPYLAWGNISVKQAFQFIGTHPNGTKNSNAFSAMLTRLHWHCHFIQKFEVECSYETHCINKGYELLSHRKNSAFITAWETGKTGYPLIDACMRAVKQTGWINFRMRAMVVSFFTLNLDQDWRDGAYYLAKHFLDYEPGIHYPQFQMQAGTTGINTVRLYNPVKNSKEHDPNGVFIKKWVPELANIPTAYIHEPWKMTAMEKIFYNINTDTNYPLPIVNLQASSKLARDKIWGHKKHPSVQKEKKHILNTHINRTQNDLH</sequence>
<accession>A0ABP8BYL8</accession>
<protein>
    <submittedName>
        <fullName evidence="8">Deoxyribodipyrimidine photo-lyase</fullName>
    </submittedName>
</protein>
<dbReference type="PANTHER" id="PTHR11455:SF9">
    <property type="entry name" value="CRYPTOCHROME CIRCADIAN CLOCK 5 ISOFORM X1"/>
    <property type="match status" value="1"/>
</dbReference>
<dbReference type="RefSeq" id="WP_344785848.1">
    <property type="nucleotide sequence ID" value="NZ_BAABCA010000001.1"/>
</dbReference>
<comment type="similarity">
    <text evidence="6">Belongs to the DNA photolyase family.</text>
</comment>
<dbReference type="Pfam" id="PF03441">
    <property type="entry name" value="FAD_binding_7"/>
    <property type="match status" value="1"/>
</dbReference>
<dbReference type="Proteomes" id="UP001501496">
    <property type="component" value="Unassembled WGS sequence"/>
</dbReference>
<evidence type="ECO:0000256" key="3">
    <source>
        <dbReference type="ARBA" id="ARBA00022630"/>
    </source>
</evidence>
<dbReference type="SUPFAM" id="SSF48173">
    <property type="entry name" value="Cryptochrome/photolyase FAD-binding domain"/>
    <property type="match status" value="1"/>
</dbReference>
<comment type="caution">
    <text evidence="8">The sequence shown here is derived from an EMBL/GenBank/DDBJ whole genome shotgun (WGS) entry which is preliminary data.</text>
</comment>
<gene>
    <name evidence="8" type="ORF">GCM10022291_00910</name>
</gene>
<proteinExistence type="inferred from homology"/>
<evidence type="ECO:0000313" key="8">
    <source>
        <dbReference type="EMBL" id="GAA4230526.1"/>
    </source>
</evidence>
<dbReference type="Gene3D" id="3.40.50.620">
    <property type="entry name" value="HUPs"/>
    <property type="match status" value="1"/>
</dbReference>
<dbReference type="PRINTS" id="PR00147">
    <property type="entry name" value="DNAPHOTLYASE"/>
</dbReference>
<dbReference type="EMBL" id="BAABCA010000001">
    <property type="protein sequence ID" value="GAA4230526.1"/>
    <property type="molecule type" value="Genomic_DNA"/>
</dbReference>
<keyword evidence="9" id="KW-1185">Reference proteome</keyword>
<dbReference type="PROSITE" id="PS00394">
    <property type="entry name" value="DNA_PHOTOLYASES_1_1"/>
    <property type="match status" value="1"/>
</dbReference>
<evidence type="ECO:0000256" key="4">
    <source>
        <dbReference type="ARBA" id="ARBA00022827"/>
    </source>
</evidence>
<evidence type="ECO:0000256" key="1">
    <source>
        <dbReference type="ARBA" id="ARBA00001932"/>
    </source>
</evidence>
<organism evidence="8 9">
    <name type="scientific">Postechiella marina</name>
    <dbReference type="NCBI Taxonomy" id="943941"/>
    <lineage>
        <taxon>Bacteria</taxon>
        <taxon>Pseudomonadati</taxon>
        <taxon>Bacteroidota</taxon>
        <taxon>Flavobacteriia</taxon>
        <taxon>Flavobacteriales</taxon>
        <taxon>Flavobacteriaceae</taxon>
        <taxon>Postechiella</taxon>
    </lineage>
</organism>
<comment type="cofactor">
    <cofactor evidence="2">
        <name>FAD</name>
        <dbReference type="ChEBI" id="CHEBI:57692"/>
    </cofactor>
</comment>
<evidence type="ECO:0000256" key="6">
    <source>
        <dbReference type="RuleBase" id="RU004182"/>
    </source>
</evidence>
<evidence type="ECO:0000259" key="7">
    <source>
        <dbReference type="PROSITE" id="PS51645"/>
    </source>
</evidence>
<feature type="domain" description="Photolyase/cryptochrome alpha/beta" evidence="7">
    <location>
        <begin position="5"/>
        <end position="135"/>
    </location>
</feature>
<dbReference type="PROSITE" id="PS51645">
    <property type="entry name" value="PHR_CRY_ALPHA_BETA"/>
    <property type="match status" value="1"/>
</dbReference>
<dbReference type="PANTHER" id="PTHR11455">
    <property type="entry name" value="CRYPTOCHROME"/>
    <property type="match status" value="1"/>
</dbReference>
<dbReference type="InterPro" id="IPR014729">
    <property type="entry name" value="Rossmann-like_a/b/a_fold"/>
</dbReference>
<reference evidence="9" key="1">
    <citation type="journal article" date="2019" name="Int. J. Syst. Evol. Microbiol.">
        <title>The Global Catalogue of Microorganisms (GCM) 10K type strain sequencing project: providing services to taxonomists for standard genome sequencing and annotation.</title>
        <authorList>
            <consortium name="The Broad Institute Genomics Platform"/>
            <consortium name="The Broad Institute Genome Sequencing Center for Infectious Disease"/>
            <person name="Wu L."/>
            <person name="Ma J."/>
        </authorList>
    </citation>
    <scope>NUCLEOTIDE SEQUENCE [LARGE SCALE GENOMIC DNA]</scope>
    <source>
        <strain evidence="9">JCM 17630</strain>
    </source>
</reference>
<dbReference type="SUPFAM" id="SSF52425">
    <property type="entry name" value="Cryptochrome/photolyase, N-terminal domain"/>
    <property type="match status" value="1"/>
</dbReference>
<name>A0ABP8BYL8_9FLAO</name>
<dbReference type="Pfam" id="PF00875">
    <property type="entry name" value="DNA_photolyase"/>
    <property type="match status" value="1"/>
</dbReference>
<dbReference type="InterPro" id="IPR005101">
    <property type="entry name" value="Cryptochr/Photolyase_FAD-bd"/>
</dbReference>
<dbReference type="InterPro" id="IPR002081">
    <property type="entry name" value="Cryptochrome/DNA_photolyase_1"/>
</dbReference>